<keyword evidence="7" id="KW-0663">Pyridoxal phosphate</keyword>
<evidence type="ECO:0000256" key="3">
    <source>
        <dbReference type="ARBA" id="ARBA00009406"/>
    </source>
</evidence>
<dbReference type="EMBL" id="LAZR01026312">
    <property type="protein sequence ID" value="KKL69129.1"/>
    <property type="molecule type" value="Genomic_DNA"/>
</dbReference>
<evidence type="ECO:0000256" key="10">
    <source>
        <dbReference type="ARBA" id="ARBA00033171"/>
    </source>
</evidence>
<dbReference type="GO" id="GO:0046872">
    <property type="term" value="F:metal ion binding"/>
    <property type="evidence" value="ECO:0007669"/>
    <property type="project" value="UniProtKB-KW"/>
</dbReference>
<sequence length="303" mass="33990">MEQIKIALDWTANTNHTGFFTANALNFYSDYGLEVTLITPESDDYAKTPAKKVELGEVDFALCPFESVISYRTKKNPFDGVAVAALLREDLSAIACLKTSGIGTPKELDGKVYASYQARYEDEIVRQMIKNDGGMGTLDIIYPKKLGIWNTLKEGSANATWIFMNWEGIQAENQKVALNTFRMKDFGIPYGYSPILFADSKKVVKNRKAYQNFLIATKKGFLYAKANPEKAIAHLLPHVADSDRDINLLQSQKYTGSFYGNEDTWGVIEPLKVSEYLEWLKDKGLEDYTLLGASLVNNQVVNL</sequence>
<evidence type="ECO:0000256" key="9">
    <source>
        <dbReference type="ARBA" id="ARBA00023004"/>
    </source>
</evidence>
<name>A0A0F9E537_9ZZZZ</name>
<dbReference type="SUPFAM" id="SSF53850">
    <property type="entry name" value="Periplasmic binding protein-like II"/>
    <property type="match status" value="1"/>
</dbReference>
<organism evidence="13">
    <name type="scientific">marine sediment metagenome</name>
    <dbReference type="NCBI Taxonomy" id="412755"/>
    <lineage>
        <taxon>unclassified sequences</taxon>
        <taxon>metagenomes</taxon>
        <taxon>ecological metagenomes</taxon>
    </lineage>
</organism>
<evidence type="ECO:0000256" key="5">
    <source>
        <dbReference type="ARBA" id="ARBA00022679"/>
    </source>
</evidence>
<dbReference type="GO" id="GO:0009228">
    <property type="term" value="P:thiamine biosynthetic process"/>
    <property type="evidence" value="ECO:0007669"/>
    <property type="project" value="UniProtKB-KW"/>
</dbReference>
<comment type="caution">
    <text evidence="13">The sequence shown here is derived from an EMBL/GenBank/DDBJ whole genome shotgun (WGS) entry which is preliminary data.</text>
</comment>
<keyword evidence="8" id="KW-0784">Thiamine biosynthesis</keyword>
<gene>
    <name evidence="13" type="ORF">LCGC14_2118050</name>
</gene>
<comment type="similarity">
    <text evidence="3">Belongs to the NMT1/THI5 family.</text>
</comment>
<dbReference type="PANTHER" id="PTHR31528:SF1">
    <property type="entry name" value="4-AMINO-5-HYDROXYMETHYL-2-METHYLPYRIMIDINE PHOSPHATE SYNTHASE THI11-RELATED"/>
    <property type="match status" value="1"/>
</dbReference>
<comment type="subunit">
    <text evidence="4">Homodimer.</text>
</comment>
<evidence type="ECO:0000256" key="8">
    <source>
        <dbReference type="ARBA" id="ARBA00022977"/>
    </source>
</evidence>
<dbReference type="InterPro" id="IPR015168">
    <property type="entry name" value="SsuA/THI5"/>
</dbReference>
<evidence type="ECO:0000256" key="6">
    <source>
        <dbReference type="ARBA" id="ARBA00022723"/>
    </source>
</evidence>
<evidence type="ECO:0000256" key="11">
    <source>
        <dbReference type="ARBA" id="ARBA00048179"/>
    </source>
</evidence>
<dbReference type="PANTHER" id="PTHR31528">
    <property type="entry name" value="4-AMINO-5-HYDROXYMETHYL-2-METHYLPYRIMIDINE PHOSPHATE SYNTHASE THI11-RELATED"/>
    <property type="match status" value="1"/>
</dbReference>
<keyword evidence="6" id="KW-0479">Metal-binding</keyword>
<dbReference type="Gene3D" id="3.40.190.10">
    <property type="entry name" value="Periplasmic binding protein-like II"/>
    <property type="match status" value="2"/>
</dbReference>
<dbReference type="GO" id="GO:0016740">
    <property type="term" value="F:transferase activity"/>
    <property type="evidence" value="ECO:0007669"/>
    <property type="project" value="UniProtKB-KW"/>
</dbReference>
<comment type="function">
    <text evidence="1">Responsible for the formation of the pyrimidine heterocycle in the thiamine biosynthesis pathway. Catalyzes the formation of hydroxymethylpyrimidine phosphate (HMP-P) from histidine and pyridoxal phosphate (PLP). The protein uses PLP and the active site histidine to form HMP-P, generating an inactive enzyme. The enzyme can only undergo a single turnover, which suggests it is a suicide enzyme.</text>
</comment>
<evidence type="ECO:0000259" key="12">
    <source>
        <dbReference type="Pfam" id="PF09084"/>
    </source>
</evidence>
<keyword evidence="9" id="KW-0408">Iron</keyword>
<evidence type="ECO:0000256" key="4">
    <source>
        <dbReference type="ARBA" id="ARBA00011738"/>
    </source>
</evidence>
<reference evidence="13" key="1">
    <citation type="journal article" date="2015" name="Nature">
        <title>Complex archaea that bridge the gap between prokaryotes and eukaryotes.</title>
        <authorList>
            <person name="Spang A."/>
            <person name="Saw J.H."/>
            <person name="Jorgensen S.L."/>
            <person name="Zaremba-Niedzwiedzka K."/>
            <person name="Martijn J."/>
            <person name="Lind A.E."/>
            <person name="van Eijk R."/>
            <person name="Schleper C."/>
            <person name="Guy L."/>
            <person name="Ettema T.J."/>
        </authorList>
    </citation>
    <scope>NUCLEOTIDE SEQUENCE</scope>
</reference>
<evidence type="ECO:0000256" key="1">
    <source>
        <dbReference type="ARBA" id="ARBA00003469"/>
    </source>
</evidence>
<keyword evidence="5" id="KW-0808">Transferase</keyword>
<evidence type="ECO:0000256" key="2">
    <source>
        <dbReference type="ARBA" id="ARBA00004948"/>
    </source>
</evidence>
<dbReference type="AlphaFoldDB" id="A0A0F9E537"/>
<accession>A0A0F9E537</accession>
<dbReference type="Pfam" id="PF09084">
    <property type="entry name" value="NMT1"/>
    <property type="match status" value="1"/>
</dbReference>
<comment type="catalytic activity">
    <reaction evidence="11">
        <text>N(6)-(pyridoxal phosphate)-L-lysyl-[4-amino-5-hydroxymethyl-2-methylpyrimidine phosphate synthase] + L-histidyl-[4-amino-5-hydroxymethyl-2-methylpyrimidine phosphate synthase] + 2 Fe(3+) + 4 H2O = L-lysyl-[4-amino-5-hydroxymethyl-2-methylpyrimidine phosphate synthase] + (2S)-2-amino-5-hydroxy-4-oxopentanoyl-[4-amino-5-hydroxymethyl-2-methylpyrimidine phosphate synthase] + 4-amino-2-methyl-5-(phosphooxymethyl)pyrimidine + 3-oxopropanoate + 2 Fe(2+) + 2 H(+)</text>
        <dbReference type="Rhea" id="RHEA:65756"/>
        <dbReference type="Rhea" id="RHEA-COMP:16892"/>
        <dbReference type="Rhea" id="RHEA-COMP:16893"/>
        <dbReference type="Rhea" id="RHEA-COMP:16894"/>
        <dbReference type="Rhea" id="RHEA-COMP:16895"/>
        <dbReference type="ChEBI" id="CHEBI:15377"/>
        <dbReference type="ChEBI" id="CHEBI:15378"/>
        <dbReference type="ChEBI" id="CHEBI:29033"/>
        <dbReference type="ChEBI" id="CHEBI:29034"/>
        <dbReference type="ChEBI" id="CHEBI:29969"/>
        <dbReference type="ChEBI" id="CHEBI:29979"/>
        <dbReference type="ChEBI" id="CHEBI:33190"/>
        <dbReference type="ChEBI" id="CHEBI:58354"/>
        <dbReference type="ChEBI" id="CHEBI:143915"/>
        <dbReference type="ChEBI" id="CHEBI:157692"/>
    </reaction>
    <physiologicalReaction direction="left-to-right" evidence="11">
        <dbReference type="Rhea" id="RHEA:65757"/>
    </physiologicalReaction>
</comment>
<proteinExistence type="inferred from homology"/>
<dbReference type="InterPro" id="IPR027939">
    <property type="entry name" value="NMT1/THI5"/>
</dbReference>
<evidence type="ECO:0000256" key="7">
    <source>
        <dbReference type="ARBA" id="ARBA00022898"/>
    </source>
</evidence>
<protein>
    <recommendedName>
        <fullName evidence="10">Thiamine pyrimidine synthase</fullName>
    </recommendedName>
</protein>
<evidence type="ECO:0000313" key="13">
    <source>
        <dbReference type="EMBL" id="KKL69129.1"/>
    </source>
</evidence>
<feature type="domain" description="SsuA/THI5-like" evidence="12">
    <location>
        <begin position="13"/>
        <end position="231"/>
    </location>
</feature>
<comment type="pathway">
    <text evidence="2">Cofactor biosynthesis; thiamine diphosphate biosynthesis.</text>
</comment>